<evidence type="ECO:0000256" key="3">
    <source>
        <dbReference type="ARBA" id="ARBA00012098"/>
    </source>
</evidence>
<evidence type="ECO:0000256" key="7">
    <source>
        <dbReference type="RuleBase" id="RU364069"/>
    </source>
</evidence>
<dbReference type="GO" id="GO:0008830">
    <property type="term" value="F:dTDP-4-dehydrorhamnose 3,5-epimerase activity"/>
    <property type="evidence" value="ECO:0007669"/>
    <property type="project" value="UniProtKB-UniRule"/>
</dbReference>
<evidence type="ECO:0000256" key="2">
    <source>
        <dbReference type="ARBA" id="ARBA00001997"/>
    </source>
</evidence>
<organism evidence="8 9">
    <name type="scientific">Desulfosudis oleivorans (strain DSM 6200 / JCM 39069 / Hxd3)</name>
    <name type="common">Desulfococcus oleovorans</name>
    <dbReference type="NCBI Taxonomy" id="96561"/>
    <lineage>
        <taxon>Bacteria</taxon>
        <taxon>Pseudomonadati</taxon>
        <taxon>Thermodesulfobacteriota</taxon>
        <taxon>Desulfobacteria</taxon>
        <taxon>Desulfobacterales</taxon>
        <taxon>Desulfosudaceae</taxon>
        <taxon>Desulfosudis</taxon>
    </lineage>
</organism>
<keyword evidence="9" id="KW-1185">Reference proteome</keyword>
<accession>A8ZWW6</accession>
<dbReference type="EMBL" id="CP000859">
    <property type="protein sequence ID" value="ABW66822.1"/>
    <property type="molecule type" value="Genomic_DNA"/>
</dbReference>
<dbReference type="SUPFAM" id="SSF51182">
    <property type="entry name" value="RmlC-like cupins"/>
    <property type="match status" value="1"/>
</dbReference>
<dbReference type="AlphaFoldDB" id="A8ZWW6"/>
<dbReference type="NCBIfam" id="TIGR01221">
    <property type="entry name" value="rmlC"/>
    <property type="match status" value="1"/>
</dbReference>
<comment type="function">
    <text evidence="2 7">Catalyzes the epimerization of the C3' and C5'positions of dTDP-6-deoxy-D-xylo-4-hexulose, forming dTDP-6-deoxy-L-lyxo-4-hexulose.</text>
</comment>
<evidence type="ECO:0000256" key="4">
    <source>
        <dbReference type="ARBA" id="ARBA00019595"/>
    </source>
</evidence>
<feature type="active site" description="Proton acceptor" evidence="5">
    <location>
        <position position="61"/>
    </location>
</feature>
<dbReference type="eggNOG" id="COG1898">
    <property type="taxonomic scope" value="Bacteria"/>
</dbReference>
<name>A8ZWW6_DESOH</name>
<dbReference type="STRING" id="96561.Dole_1012"/>
<dbReference type="InterPro" id="IPR011051">
    <property type="entry name" value="RmlC_Cupin_sf"/>
</dbReference>
<evidence type="ECO:0000256" key="1">
    <source>
        <dbReference type="ARBA" id="ARBA00001298"/>
    </source>
</evidence>
<dbReference type="GO" id="GO:0005829">
    <property type="term" value="C:cytosol"/>
    <property type="evidence" value="ECO:0007669"/>
    <property type="project" value="TreeGrafter"/>
</dbReference>
<proteinExistence type="inferred from homology"/>
<dbReference type="InterPro" id="IPR000888">
    <property type="entry name" value="RmlC-like"/>
</dbReference>
<dbReference type="Gene3D" id="2.60.120.10">
    <property type="entry name" value="Jelly Rolls"/>
    <property type="match status" value="1"/>
</dbReference>
<comment type="subunit">
    <text evidence="7">Homodimer.</text>
</comment>
<dbReference type="CDD" id="cd00438">
    <property type="entry name" value="cupin_RmlC"/>
    <property type="match status" value="1"/>
</dbReference>
<comment type="similarity">
    <text evidence="7">Belongs to the dTDP-4-dehydrorhamnose 3,5-epimerase family.</text>
</comment>
<feature type="site" description="Participates in a stacking interaction with the thymidine ring of dTDP-4-oxo-6-deoxyglucose" evidence="6">
    <location>
        <position position="136"/>
    </location>
</feature>
<dbReference type="Pfam" id="PF00908">
    <property type="entry name" value="dTDP_sugar_isom"/>
    <property type="match status" value="1"/>
</dbReference>
<feature type="active site" description="Proton donor" evidence="5">
    <location>
        <position position="130"/>
    </location>
</feature>
<evidence type="ECO:0000256" key="6">
    <source>
        <dbReference type="PIRSR" id="PIRSR600888-3"/>
    </source>
</evidence>
<dbReference type="PANTHER" id="PTHR21047:SF2">
    <property type="entry name" value="THYMIDINE DIPHOSPHO-4-KETO-RHAMNOSE 3,5-EPIMERASE"/>
    <property type="match status" value="1"/>
</dbReference>
<dbReference type="EC" id="5.1.3.13" evidence="3 7"/>
<dbReference type="HOGENOM" id="CLU_090940_1_1_7"/>
<evidence type="ECO:0000256" key="5">
    <source>
        <dbReference type="PIRSR" id="PIRSR600888-1"/>
    </source>
</evidence>
<gene>
    <name evidence="8" type="ordered locus">Dole_1012</name>
</gene>
<dbReference type="OrthoDB" id="9800680at2"/>
<dbReference type="UniPathway" id="UPA00124"/>
<comment type="catalytic activity">
    <reaction evidence="1 7">
        <text>dTDP-4-dehydro-6-deoxy-alpha-D-glucose = dTDP-4-dehydro-beta-L-rhamnose</text>
        <dbReference type="Rhea" id="RHEA:16969"/>
        <dbReference type="ChEBI" id="CHEBI:57649"/>
        <dbReference type="ChEBI" id="CHEBI:62830"/>
        <dbReference type="EC" id="5.1.3.13"/>
    </reaction>
</comment>
<evidence type="ECO:0000313" key="8">
    <source>
        <dbReference type="EMBL" id="ABW66822.1"/>
    </source>
</evidence>
<dbReference type="GO" id="GO:0019305">
    <property type="term" value="P:dTDP-rhamnose biosynthetic process"/>
    <property type="evidence" value="ECO:0007669"/>
    <property type="project" value="UniProtKB-UniRule"/>
</dbReference>
<comment type="pathway">
    <text evidence="7">Carbohydrate biosynthesis; dTDP-L-rhamnose biosynthesis.</text>
</comment>
<keyword evidence="7 8" id="KW-0413">Isomerase</keyword>
<sequence length="187" mass="21058">MRVVDTDITGVRIIEPDVFEDARGFFMETYQRQRYAGYGVDVDFVQDNLSFSSAGTLRGLHYQYPFAQEKLVHVISGEIYDVAVDVRRGSPTFGRWVGTALSSANRRQFFIPKGFAHGFLVVSDTALVTYKCGDYYHPEADRTLRWDDPALIIDWGTKTPLLSPKDAAAPSLKDIPSGYLPVYGEFK</sequence>
<dbReference type="RefSeq" id="WP_012174440.1">
    <property type="nucleotide sequence ID" value="NC_009943.1"/>
</dbReference>
<dbReference type="PANTHER" id="PTHR21047">
    <property type="entry name" value="DTDP-6-DEOXY-D-GLUCOSE-3,5 EPIMERASE"/>
    <property type="match status" value="1"/>
</dbReference>
<reference evidence="8 9" key="1">
    <citation type="submission" date="2007-10" db="EMBL/GenBank/DDBJ databases">
        <title>Complete sequence of Desulfococcus oleovorans Hxd3.</title>
        <authorList>
            <consortium name="US DOE Joint Genome Institute"/>
            <person name="Copeland A."/>
            <person name="Lucas S."/>
            <person name="Lapidus A."/>
            <person name="Barry K."/>
            <person name="Glavina del Rio T."/>
            <person name="Dalin E."/>
            <person name="Tice H."/>
            <person name="Pitluck S."/>
            <person name="Kiss H."/>
            <person name="Brettin T."/>
            <person name="Bruce D."/>
            <person name="Detter J.C."/>
            <person name="Han C."/>
            <person name="Schmutz J."/>
            <person name="Larimer F."/>
            <person name="Land M."/>
            <person name="Hauser L."/>
            <person name="Kyrpides N."/>
            <person name="Kim E."/>
            <person name="Wawrik B."/>
            <person name="Richardson P."/>
        </authorList>
    </citation>
    <scope>NUCLEOTIDE SEQUENCE [LARGE SCALE GENOMIC DNA]</scope>
    <source>
        <strain evidence="9">DSM 6200 / JCM 39069 / Hxd3</strain>
    </source>
</reference>
<dbReference type="Proteomes" id="UP000008561">
    <property type="component" value="Chromosome"/>
</dbReference>
<dbReference type="GO" id="GO:0000271">
    <property type="term" value="P:polysaccharide biosynthetic process"/>
    <property type="evidence" value="ECO:0007669"/>
    <property type="project" value="TreeGrafter"/>
</dbReference>
<dbReference type="InterPro" id="IPR014710">
    <property type="entry name" value="RmlC-like_jellyroll"/>
</dbReference>
<evidence type="ECO:0000313" key="9">
    <source>
        <dbReference type="Proteomes" id="UP000008561"/>
    </source>
</evidence>
<protein>
    <recommendedName>
        <fullName evidence="4 7">dTDP-4-dehydrorhamnose 3,5-epimerase</fullName>
        <ecNumber evidence="3 7">5.1.3.13</ecNumber>
    </recommendedName>
    <alternativeName>
        <fullName evidence="7">Thymidine diphospho-4-keto-rhamnose 3,5-epimerase</fullName>
    </alternativeName>
</protein>
<dbReference type="KEGG" id="dol:Dole_1012"/>